<accession>A0ABR7SI73</accession>
<dbReference type="PANTHER" id="PTHR30204">
    <property type="entry name" value="REDOX-CYCLING DRUG-SENSING TRANSCRIPTIONAL ACTIVATOR SOXR"/>
    <property type="match status" value="1"/>
</dbReference>
<protein>
    <submittedName>
        <fullName evidence="5">MerR family transcriptional regulator</fullName>
    </submittedName>
</protein>
<dbReference type="SUPFAM" id="SSF46955">
    <property type="entry name" value="Putative DNA-binding domain"/>
    <property type="match status" value="1"/>
</dbReference>
<dbReference type="EMBL" id="JACTVJ010000010">
    <property type="protein sequence ID" value="MBC9715216.1"/>
    <property type="molecule type" value="Genomic_DNA"/>
</dbReference>
<keyword evidence="6" id="KW-1185">Reference proteome</keyword>
<dbReference type="PROSITE" id="PS51332">
    <property type="entry name" value="B12_BINDING"/>
    <property type="match status" value="1"/>
</dbReference>
<dbReference type="InterPro" id="IPR036724">
    <property type="entry name" value="Cobalamin-bd_sf"/>
</dbReference>
<dbReference type="Pfam" id="PF13411">
    <property type="entry name" value="MerR_1"/>
    <property type="match status" value="1"/>
</dbReference>
<evidence type="ECO:0000259" key="3">
    <source>
        <dbReference type="PROSITE" id="PS50937"/>
    </source>
</evidence>
<dbReference type="PANTHER" id="PTHR30204:SF97">
    <property type="entry name" value="MERR FAMILY REGULATORY PROTEIN"/>
    <property type="match status" value="1"/>
</dbReference>
<dbReference type="InterPro" id="IPR036594">
    <property type="entry name" value="Meth_synthase_dom"/>
</dbReference>
<evidence type="ECO:0000313" key="5">
    <source>
        <dbReference type="EMBL" id="MBC9715216.1"/>
    </source>
</evidence>
<dbReference type="RefSeq" id="WP_187815651.1">
    <property type="nucleotide sequence ID" value="NZ_JACTVJ010000010.1"/>
</dbReference>
<keyword evidence="1" id="KW-0238">DNA-binding</keyword>
<dbReference type="Gene3D" id="3.40.50.280">
    <property type="entry name" value="Cobalamin-binding domain"/>
    <property type="match status" value="1"/>
</dbReference>
<dbReference type="InterPro" id="IPR006158">
    <property type="entry name" value="Cobalamin-bd"/>
</dbReference>
<dbReference type="Gene3D" id="1.10.1240.10">
    <property type="entry name" value="Methionine synthase domain"/>
    <property type="match status" value="1"/>
</dbReference>
<dbReference type="InterPro" id="IPR009061">
    <property type="entry name" value="DNA-bd_dom_put_sf"/>
</dbReference>
<dbReference type="Proteomes" id="UP000642284">
    <property type="component" value="Unassembled WGS sequence"/>
</dbReference>
<dbReference type="InterPro" id="IPR003759">
    <property type="entry name" value="Cbl-bd_cap"/>
</dbReference>
<dbReference type="SMART" id="SM00422">
    <property type="entry name" value="HTH_MERR"/>
    <property type="match status" value="1"/>
</dbReference>
<organism evidence="5 6">
    <name type="scientific">Streptomyces polyasparticus</name>
    <dbReference type="NCBI Taxonomy" id="2767826"/>
    <lineage>
        <taxon>Bacteria</taxon>
        <taxon>Bacillati</taxon>
        <taxon>Actinomycetota</taxon>
        <taxon>Actinomycetes</taxon>
        <taxon>Kitasatosporales</taxon>
        <taxon>Streptomycetaceae</taxon>
        <taxon>Streptomyces</taxon>
    </lineage>
</organism>
<feature type="domain" description="B12-binding" evidence="4">
    <location>
        <begin position="223"/>
        <end position="346"/>
    </location>
</feature>
<evidence type="ECO:0000259" key="4">
    <source>
        <dbReference type="PROSITE" id="PS51332"/>
    </source>
</evidence>
<feature type="region of interest" description="Disordered" evidence="2">
    <location>
        <begin position="87"/>
        <end position="139"/>
    </location>
</feature>
<gene>
    <name evidence="5" type="ORF">H9Y04_21935</name>
</gene>
<evidence type="ECO:0000256" key="1">
    <source>
        <dbReference type="ARBA" id="ARBA00023125"/>
    </source>
</evidence>
<sequence>MDTASEARRSPARKSPGGALDIGLTTGDVARRLGIRPTTLRSWDQRYGIGPAGHDTGRHRRWAPGDIAVLEEMCRLTALGVPPAEAARAAKSTGSGELPGSAEAGREPSGSSASDGAPTASEDFRKVPASSLPLGRNARTETRGLAKAATRLDAASVQQQLAQLVSRYGPVDAWQEVIMPCLQAVGRRWESAGDRHVEIEHLLSWHVSSVLHSTPWQPEKTGAATALLACVPGEQHTLALEALSAALGARGLAVRMFGAALPAAALEDAVRRIGPAAVVLWSQVRSTANPALAQHIRNLDWGIRGARVQAKVFLAGPGWPTVGLPEFTRLHTLQGGVDAVVAACSE</sequence>
<dbReference type="Pfam" id="PF02607">
    <property type="entry name" value="B12-binding_2"/>
    <property type="match status" value="1"/>
</dbReference>
<reference evidence="5 6" key="1">
    <citation type="submission" date="2020-08" db="EMBL/GenBank/DDBJ databases">
        <title>Genemic of Streptomyces polyaspartic.</title>
        <authorList>
            <person name="Liu W."/>
        </authorList>
    </citation>
    <scope>NUCLEOTIDE SEQUENCE [LARGE SCALE GENOMIC DNA]</scope>
    <source>
        <strain evidence="5 6">TRM66268-LWL</strain>
    </source>
</reference>
<feature type="region of interest" description="Disordered" evidence="2">
    <location>
        <begin position="1"/>
        <end position="23"/>
    </location>
</feature>
<dbReference type="Gene3D" id="1.10.1660.10">
    <property type="match status" value="1"/>
</dbReference>
<feature type="domain" description="HTH merR-type" evidence="3">
    <location>
        <begin position="23"/>
        <end position="92"/>
    </location>
</feature>
<name>A0ABR7SI73_9ACTN</name>
<proteinExistence type="predicted"/>
<dbReference type="InterPro" id="IPR000551">
    <property type="entry name" value="MerR-type_HTH_dom"/>
</dbReference>
<evidence type="ECO:0000256" key="2">
    <source>
        <dbReference type="SAM" id="MobiDB-lite"/>
    </source>
</evidence>
<evidence type="ECO:0000313" key="6">
    <source>
        <dbReference type="Proteomes" id="UP000642284"/>
    </source>
</evidence>
<dbReference type="SUPFAM" id="SSF52242">
    <property type="entry name" value="Cobalamin (vitamin B12)-binding domain"/>
    <property type="match status" value="1"/>
</dbReference>
<comment type="caution">
    <text evidence="5">The sequence shown here is derived from an EMBL/GenBank/DDBJ whole genome shotgun (WGS) entry which is preliminary data.</text>
</comment>
<dbReference type="InterPro" id="IPR047057">
    <property type="entry name" value="MerR_fam"/>
</dbReference>
<dbReference type="PROSITE" id="PS50937">
    <property type="entry name" value="HTH_MERR_2"/>
    <property type="match status" value="1"/>
</dbReference>